<dbReference type="GO" id="GO:0005524">
    <property type="term" value="F:ATP binding"/>
    <property type="evidence" value="ECO:0007669"/>
    <property type="project" value="UniProtKB-KW"/>
</dbReference>
<dbReference type="Proteomes" id="UP000886847">
    <property type="component" value="Unassembled WGS sequence"/>
</dbReference>
<dbReference type="PROSITE" id="PS00211">
    <property type="entry name" value="ABC_TRANSPORTER_1"/>
    <property type="match status" value="1"/>
</dbReference>
<reference evidence="5" key="1">
    <citation type="journal article" date="2021" name="PeerJ">
        <title>Extensive microbial diversity within the chicken gut microbiome revealed by metagenomics and culture.</title>
        <authorList>
            <person name="Gilroy R."/>
            <person name="Ravi A."/>
            <person name="Getino M."/>
            <person name="Pursley I."/>
            <person name="Horton D.L."/>
            <person name="Alikhan N.F."/>
            <person name="Baker D."/>
            <person name="Gharbi K."/>
            <person name="Hall N."/>
            <person name="Watson M."/>
            <person name="Adriaenssens E.M."/>
            <person name="Foster-Nyarko E."/>
            <person name="Jarju S."/>
            <person name="Secka A."/>
            <person name="Antonio M."/>
            <person name="Oren A."/>
            <person name="Chaudhuri R.R."/>
            <person name="La Ragione R."/>
            <person name="Hildebrand F."/>
            <person name="Pallen M.J."/>
        </authorList>
    </citation>
    <scope>NUCLEOTIDE SEQUENCE</scope>
    <source>
        <strain evidence="5">2189</strain>
    </source>
</reference>
<dbReference type="InterPro" id="IPR027417">
    <property type="entry name" value="P-loop_NTPase"/>
</dbReference>
<dbReference type="Gene3D" id="3.40.50.300">
    <property type="entry name" value="P-loop containing nucleotide triphosphate hydrolases"/>
    <property type="match status" value="1"/>
</dbReference>
<organism evidence="5 6">
    <name type="scientific">Candidatus Borkfalkia faecavium</name>
    <dbReference type="NCBI Taxonomy" id="2838508"/>
    <lineage>
        <taxon>Bacteria</taxon>
        <taxon>Bacillati</taxon>
        <taxon>Bacillota</taxon>
        <taxon>Clostridia</taxon>
        <taxon>Christensenellales</taxon>
        <taxon>Christensenellaceae</taxon>
        <taxon>Candidatus Borkfalkia</taxon>
    </lineage>
</organism>
<evidence type="ECO:0000313" key="6">
    <source>
        <dbReference type="Proteomes" id="UP000886847"/>
    </source>
</evidence>
<dbReference type="InterPro" id="IPR051782">
    <property type="entry name" value="ABC_Transporter_VariousFunc"/>
</dbReference>
<gene>
    <name evidence="5" type="ORF">H9851_01210</name>
</gene>
<name>A0A9D1W0E4_9FIRM</name>
<dbReference type="PANTHER" id="PTHR42939:SF3">
    <property type="entry name" value="ABC TRANSPORTER ATP-BINDING COMPONENT"/>
    <property type="match status" value="1"/>
</dbReference>
<accession>A0A9D1W0E4</accession>
<keyword evidence="3 5" id="KW-0067">ATP-binding</keyword>
<feature type="domain" description="ABC transporter" evidence="4">
    <location>
        <begin position="5"/>
        <end position="230"/>
    </location>
</feature>
<proteinExistence type="predicted"/>
<reference evidence="5" key="2">
    <citation type="submission" date="2021-04" db="EMBL/GenBank/DDBJ databases">
        <authorList>
            <person name="Gilroy R."/>
        </authorList>
    </citation>
    <scope>NUCLEOTIDE SEQUENCE</scope>
    <source>
        <strain evidence="5">2189</strain>
    </source>
</reference>
<dbReference type="InterPro" id="IPR017871">
    <property type="entry name" value="ABC_transporter-like_CS"/>
</dbReference>
<dbReference type="AlphaFoldDB" id="A0A9D1W0E4"/>
<keyword evidence="2" id="KW-0547">Nucleotide-binding</keyword>
<dbReference type="InterPro" id="IPR003439">
    <property type="entry name" value="ABC_transporter-like_ATP-bd"/>
</dbReference>
<dbReference type="PANTHER" id="PTHR42939">
    <property type="entry name" value="ABC TRANSPORTER ATP-BINDING PROTEIN ALBC-RELATED"/>
    <property type="match status" value="1"/>
</dbReference>
<protein>
    <submittedName>
        <fullName evidence="5">ABC transporter ATP-binding protein</fullName>
    </submittedName>
</protein>
<dbReference type="SMART" id="SM00382">
    <property type="entry name" value="AAA"/>
    <property type="match status" value="1"/>
</dbReference>
<dbReference type="GO" id="GO:0016887">
    <property type="term" value="F:ATP hydrolysis activity"/>
    <property type="evidence" value="ECO:0007669"/>
    <property type="project" value="InterPro"/>
</dbReference>
<sequence>MSDIIRVKGLVKRYAGFTLEGIDFALPRGAVVGCIGENGAGKSTTIKSMLGLITPSAGSVEIFGKAAKALSREERGKVGTVLGEGCLPSGLRLKELQSVLRGMFLHWDDARFCAYCQKFALPLDKKIKDLSAGMRQKAAVAAALSHGAELLVLDEPAAGLDPVARDEMLDILYDFMQDEGHGVFISSHILSDLEKLCDYILFIHAGKQVFFEEKDALYEKYGILRCGQERLRELPQGSVVSVCRGEYGAGALVRRDLLGKGMCERASIEDIMLYLVKGERL</sequence>
<dbReference type="EMBL" id="DXEW01000005">
    <property type="protein sequence ID" value="HIX49888.1"/>
    <property type="molecule type" value="Genomic_DNA"/>
</dbReference>
<evidence type="ECO:0000256" key="3">
    <source>
        <dbReference type="ARBA" id="ARBA00022840"/>
    </source>
</evidence>
<dbReference type="Pfam" id="PF00005">
    <property type="entry name" value="ABC_tran"/>
    <property type="match status" value="1"/>
</dbReference>
<dbReference type="SUPFAM" id="SSF52540">
    <property type="entry name" value="P-loop containing nucleoside triphosphate hydrolases"/>
    <property type="match status" value="1"/>
</dbReference>
<dbReference type="PROSITE" id="PS50893">
    <property type="entry name" value="ABC_TRANSPORTER_2"/>
    <property type="match status" value="1"/>
</dbReference>
<evidence type="ECO:0000256" key="1">
    <source>
        <dbReference type="ARBA" id="ARBA00022448"/>
    </source>
</evidence>
<comment type="caution">
    <text evidence="5">The sequence shown here is derived from an EMBL/GenBank/DDBJ whole genome shotgun (WGS) entry which is preliminary data.</text>
</comment>
<dbReference type="InterPro" id="IPR003593">
    <property type="entry name" value="AAA+_ATPase"/>
</dbReference>
<dbReference type="CDD" id="cd03230">
    <property type="entry name" value="ABC_DR_subfamily_A"/>
    <property type="match status" value="1"/>
</dbReference>
<evidence type="ECO:0000313" key="5">
    <source>
        <dbReference type="EMBL" id="HIX49888.1"/>
    </source>
</evidence>
<evidence type="ECO:0000259" key="4">
    <source>
        <dbReference type="PROSITE" id="PS50893"/>
    </source>
</evidence>
<keyword evidence="1" id="KW-0813">Transport</keyword>
<evidence type="ECO:0000256" key="2">
    <source>
        <dbReference type="ARBA" id="ARBA00022741"/>
    </source>
</evidence>